<dbReference type="KEGG" id="bze:COCCADRAFT_99843"/>
<proteinExistence type="predicted"/>
<dbReference type="Proteomes" id="UP000053841">
    <property type="component" value="Unassembled WGS sequence"/>
</dbReference>
<dbReference type="AlphaFoldDB" id="W6Y303"/>
<dbReference type="GeneID" id="19154878"/>
<accession>W6Y303</accession>
<gene>
    <name evidence="2" type="ORF">COCCADRAFT_99843</name>
</gene>
<dbReference type="RefSeq" id="XP_007713725.1">
    <property type="nucleotide sequence ID" value="XM_007715535.1"/>
</dbReference>
<feature type="non-terminal residue" evidence="2">
    <location>
        <position position="1"/>
    </location>
</feature>
<dbReference type="EMBL" id="KI964645">
    <property type="protein sequence ID" value="EUC32000.1"/>
    <property type="molecule type" value="Genomic_DNA"/>
</dbReference>
<name>W6Y303_COCC2</name>
<keyword evidence="3" id="KW-1185">Reference proteome</keyword>
<reference evidence="2 3" key="1">
    <citation type="journal article" date="2013" name="PLoS Genet.">
        <title>Comparative genome structure, secondary metabolite, and effector coding capacity across Cochliobolus pathogens.</title>
        <authorList>
            <person name="Condon B.J."/>
            <person name="Leng Y."/>
            <person name="Wu D."/>
            <person name="Bushley K.E."/>
            <person name="Ohm R.A."/>
            <person name="Otillar R."/>
            <person name="Martin J."/>
            <person name="Schackwitz W."/>
            <person name="Grimwood J."/>
            <person name="MohdZainudin N."/>
            <person name="Xue C."/>
            <person name="Wang R."/>
            <person name="Manning V.A."/>
            <person name="Dhillon B."/>
            <person name="Tu Z.J."/>
            <person name="Steffenson B.J."/>
            <person name="Salamov A."/>
            <person name="Sun H."/>
            <person name="Lowry S."/>
            <person name="LaButti K."/>
            <person name="Han J."/>
            <person name="Copeland A."/>
            <person name="Lindquist E."/>
            <person name="Barry K."/>
            <person name="Schmutz J."/>
            <person name="Baker S.E."/>
            <person name="Ciuffetti L.M."/>
            <person name="Grigoriev I.V."/>
            <person name="Zhong S."/>
            <person name="Turgeon B.G."/>
        </authorList>
    </citation>
    <scope>NUCLEOTIDE SEQUENCE [LARGE SCALE GENOMIC DNA]</scope>
    <source>
        <strain evidence="2 3">26-R-13</strain>
    </source>
</reference>
<feature type="region of interest" description="Disordered" evidence="1">
    <location>
        <begin position="25"/>
        <end position="45"/>
    </location>
</feature>
<organism evidence="2 3">
    <name type="scientific">Cochliobolus carbonum (strain 26-R-13)</name>
    <name type="common">Maize leaf spot fungus</name>
    <name type="synonym">Bipolaris zeicola</name>
    <dbReference type="NCBI Taxonomy" id="930089"/>
    <lineage>
        <taxon>Eukaryota</taxon>
        <taxon>Fungi</taxon>
        <taxon>Dikarya</taxon>
        <taxon>Ascomycota</taxon>
        <taxon>Pezizomycotina</taxon>
        <taxon>Dothideomycetes</taxon>
        <taxon>Pleosporomycetidae</taxon>
        <taxon>Pleosporales</taxon>
        <taxon>Pleosporineae</taxon>
        <taxon>Pleosporaceae</taxon>
        <taxon>Bipolaris</taxon>
    </lineage>
</organism>
<evidence type="ECO:0000313" key="3">
    <source>
        <dbReference type="Proteomes" id="UP000053841"/>
    </source>
</evidence>
<dbReference type="HOGENOM" id="CLU_3001906_0_0_1"/>
<protein>
    <submittedName>
        <fullName evidence="2">Uncharacterized protein</fullName>
    </submittedName>
</protein>
<evidence type="ECO:0000313" key="2">
    <source>
        <dbReference type="EMBL" id="EUC32000.1"/>
    </source>
</evidence>
<sequence>SRVSCSTSRVEMSLCNRRKLIHDARPPAASPLAPKNRHSRLPRAISLHLSRPLRPYL</sequence>
<evidence type="ECO:0000256" key="1">
    <source>
        <dbReference type="SAM" id="MobiDB-lite"/>
    </source>
</evidence>